<name>A0A0N4YW94_NIPBR</name>
<evidence type="ECO:0000313" key="2">
    <source>
        <dbReference type="Proteomes" id="UP000271162"/>
    </source>
</evidence>
<dbReference type="Proteomes" id="UP000271162">
    <property type="component" value="Unassembled WGS sequence"/>
</dbReference>
<proteinExistence type="predicted"/>
<sequence>MYIRNFRPWYHRQQQSNLLSDKSQLRNLPVSNFGDERVQYNVLEQLLTTRSHSMLPSTAFCPNINASQLETFKTVNRWIPNCTISTGGGQYRQRIHVSE</sequence>
<organism evidence="3">
    <name type="scientific">Nippostrongylus brasiliensis</name>
    <name type="common">Rat hookworm</name>
    <dbReference type="NCBI Taxonomy" id="27835"/>
    <lineage>
        <taxon>Eukaryota</taxon>
        <taxon>Metazoa</taxon>
        <taxon>Ecdysozoa</taxon>
        <taxon>Nematoda</taxon>
        <taxon>Chromadorea</taxon>
        <taxon>Rhabditida</taxon>
        <taxon>Rhabditina</taxon>
        <taxon>Rhabditomorpha</taxon>
        <taxon>Strongyloidea</taxon>
        <taxon>Heligmosomidae</taxon>
        <taxon>Nippostrongylus</taxon>
    </lineage>
</organism>
<evidence type="ECO:0000313" key="3">
    <source>
        <dbReference type="WBParaSite" id="NBR_0002151601-mRNA-1"/>
    </source>
</evidence>
<reference evidence="3" key="1">
    <citation type="submission" date="2017-02" db="UniProtKB">
        <authorList>
            <consortium name="WormBaseParasite"/>
        </authorList>
    </citation>
    <scope>IDENTIFICATION</scope>
</reference>
<gene>
    <name evidence="1" type="ORF">NBR_LOCUS21517</name>
</gene>
<dbReference type="WBParaSite" id="NBR_0002151601-mRNA-1">
    <property type="protein sequence ID" value="NBR_0002151601-mRNA-1"/>
    <property type="gene ID" value="NBR_0002151601"/>
</dbReference>
<protein>
    <submittedName>
        <fullName evidence="1 3">Uncharacterized protein</fullName>
    </submittedName>
</protein>
<evidence type="ECO:0000313" key="1">
    <source>
        <dbReference type="EMBL" id="VDL85449.1"/>
    </source>
</evidence>
<accession>A0A0N4YW94</accession>
<dbReference type="AlphaFoldDB" id="A0A0N4YW94"/>
<reference evidence="1 2" key="2">
    <citation type="submission" date="2018-11" db="EMBL/GenBank/DDBJ databases">
        <authorList>
            <consortium name="Pathogen Informatics"/>
        </authorList>
    </citation>
    <scope>NUCLEOTIDE SEQUENCE [LARGE SCALE GENOMIC DNA]</scope>
</reference>
<dbReference type="EMBL" id="UYSL01026465">
    <property type="protein sequence ID" value="VDL85449.1"/>
    <property type="molecule type" value="Genomic_DNA"/>
</dbReference>
<keyword evidence="2" id="KW-1185">Reference proteome</keyword>